<proteinExistence type="predicted"/>
<protein>
    <submittedName>
        <fullName evidence="2">Uncharacterized protein</fullName>
    </submittedName>
</protein>
<reference evidence="3" key="1">
    <citation type="journal article" date="2013" name="Genome Announc.">
        <title>Draft genome sequence of the grapevine dieback fungus Eutypa lata UCR-EL1.</title>
        <authorList>
            <person name="Blanco-Ulate B."/>
            <person name="Rolshausen P.E."/>
            <person name="Cantu D."/>
        </authorList>
    </citation>
    <scope>NUCLEOTIDE SEQUENCE [LARGE SCALE GENOMIC DNA]</scope>
    <source>
        <strain evidence="3">UCR-EL1</strain>
    </source>
</reference>
<keyword evidence="3" id="KW-1185">Reference proteome</keyword>
<dbReference type="AlphaFoldDB" id="M7SGL5"/>
<dbReference type="KEGG" id="ela:UCREL1_9728"/>
<feature type="compositionally biased region" description="Basic and acidic residues" evidence="1">
    <location>
        <begin position="13"/>
        <end position="27"/>
    </location>
</feature>
<accession>M7SGL5</accession>
<dbReference type="Proteomes" id="UP000012174">
    <property type="component" value="Unassembled WGS sequence"/>
</dbReference>
<dbReference type="OrthoDB" id="4773700at2759"/>
<sequence>MSEITSTTPVPSRAKDTNNEGKTEDKWGAQDTAKLLFIIMQPSNPELAVKGWKGIIEKFQQACGSKYTEHGVKKQYERLRRVYFNQFPRPENQVDDEDAIESTSKPSKKAKTSATTTASAASADAEPSEDLKHDGADADDEDDAVEAAQEVDA</sequence>
<feature type="compositionally biased region" description="Polar residues" evidence="1">
    <location>
        <begin position="1"/>
        <end position="10"/>
    </location>
</feature>
<feature type="region of interest" description="Disordered" evidence="1">
    <location>
        <begin position="1"/>
        <end position="27"/>
    </location>
</feature>
<evidence type="ECO:0000256" key="1">
    <source>
        <dbReference type="SAM" id="MobiDB-lite"/>
    </source>
</evidence>
<feature type="compositionally biased region" description="Acidic residues" evidence="1">
    <location>
        <begin position="137"/>
        <end position="153"/>
    </location>
</feature>
<dbReference type="OMA" id="WNDIGQK"/>
<gene>
    <name evidence="2" type="ORF">UCREL1_9728</name>
</gene>
<feature type="compositionally biased region" description="Low complexity" evidence="1">
    <location>
        <begin position="112"/>
        <end position="125"/>
    </location>
</feature>
<feature type="region of interest" description="Disordered" evidence="1">
    <location>
        <begin position="87"/>
        <end position="153"/>
    </location>
</feature>
<name>M7SGL5_EUTLA</name>
<dbReference type="EMBL" id="KB707241">
    <property type="protein sequence ID" value="EMR63297.1"/>
    <property type="molecule type" value="Genomic_DNA"/>
</dbReference>
<dbReference type="HOGENOM" id="CLU_1713242_0_0_1"/>
<evidence type="ECO:0000313" key="3">
    <source>
        <dbReference type="Proteomes" id="UP000012174"/>
    </source>
</evidence>
<evidence type="ECO:0000313" key="2">
    <source>
        <dbReference type="EMBL" id="EMR63297.1"/>
    </source>
</evidence>
<organism evidence="2 3">
    <name type="scientific">Eutypa lata (strain UCR-EL1)</name>
    <name type="common">Grapevine dieback disease fungus</name>
    <name type="synonym">Eutypa armeniacae</name>
    <dbReference type="NCBI Taxonomy" id="1287681"/>
    <lineage>
        <taxon>Eukaryota</taxon>
        <taxon>Fungi</taxon>
        <taxon>Dikarya</taxon>
        <taxon>Ascomycota</taxon>
        <taxon>Pezizomycotina</taxon>
        <taxon>Sordariomycetes</taxon>
        <taxon>Xylariomycetidae</taxon>
        <taxon>Xylariales</taxon>
        <taxon>Diatrypaceae</taxon>
        <taxon>Eutypa</taxon>
    </lineage>
</organism>